<proteinExistence type="predicted"/>
<dbReference type="OMA" id="NNRYARA"/>
<dbReference type="GO" id="GO:0005737">
    <property type="term" value="C:cytoplasm"/>
    <property type="evidence" value="ECO:0007669"/>
    <property type="project" value="EnsemblFungi"/>
</dbReference>
<dbReference type="AlphaFoldDB" id="A3LW97"/>
<dbReference type="InParanoid" id="A3LW97"/>
<dbReference type="InterPro" id="IPR044244">
    <property type="entry name" value="TTC27/Emw1"/>
</dbReference>
<dbReference type="eggNOG" id="KOG1128">
    <property type="taxonomic scope" value="Eukaryota"/>
</dbReference>
<evidence type="ECO:0000256" key="1">
    <source>
        <dbReference type="ARBA" id="ARBA00022737"/>
    </source>
</evidence>
<dbReference type="GeneID" id="4839527"/>
<evidence type="ECO:0000313" key="3">
    <source>
        <dbReference type="EMBL" id="ABN66930.2"/>
    </source>
</evidence>
<gene>
    <name evidence="3" type="ORF">PICST_32396</name>
</gene>
<accession>A3LW97</accession>
<dbReference type="SUPFAM" id="SSF48452">
    <property type="entry name" value="TPR-like"/>
    <property type="match status" value="1"/>
</dbReference>
<dbReference type="EMBL" id="CP000499">
    <property type="protein sequence ID" value="ABN66930.2"/>
    <property type="molecule type" value="Genomic_DNA"/>
</dbReference>
<dbReference type="PANTHER" id="PTHR16193">
    <property type="entry name" value="TETRATRICOPEPTIDE REPEAT PROTEIN 27"/>
    <property type="match status" value="1"/>
</dbReference>
<keyword evidence="4" id="KW-1185">Reference proteome</keyword>
<dbReference type="Gene3D" id="1.25.40.10">
    <property type="entry name" value="Tetratricopeptide repeat domain"/>
    <property type="match status" value="1"/>
</dbReference>
<dbReference type="Proteomes" id="UP000002258">
    <property type="component" value="Chromosome 5"/>
</dbReference>
<dbReference type="RefSeq" id="XP_001384959.2">
    <property type="nucleotide sequence ID" value="XM_001384922.1"/>
</dbReference>
<dbReference type="STRING" id="322104.A3LW97"/>
<name>A3LW97_PICST</name>
<keyword evidence="2" id="KW-0802">TPR repeat</keyword>
<dbReference type="FunCoup" id="A3LW97">
    <property type="interactions" value="1232"/>
</dbReference>
<reference evidence="3 4" key="1">
    <citation type="journal article" date="2007" name="Nat. Biotechnol.">
        <title>Genome sequence of the lignocellulose-bioconverting and xylose-fermenting yeast Pichia stipitis.</title>
        <authorList>
            <person name="Jeffries T.W."/>
            <person name="Grigoriev I.V."/>
            <person name="Grimwood J."/>
            <person name="Laplaza J.M."/>
            <person name="Aerts A."/>
            <person name="Salamov A."/>
            <person name="Schmutz J."/>
            <person name="Lindquist E."/>
            <person name="Dehal P."/>
            <person name="Shapiro H."/>
            <person name="Jin Y.S."/>
            <person name="Passoth V."/>
            <person name="Richardson P.M."/>
        </authorList>
    </citation>
    <scope>NUCLEOTIDE SEQUENCE [LARGE SCALE GENOMIC DNA]</scope>
    <source>
        <strain evidence="4">ATCC 58785 / CBS 6054 / NBRC 10063 / NRRL Y-11545</strain>
    </source>
</reference>
<evidence type="ECO:0000313" key="4">
    <source>
        <dbReference type="Proteomes" id="UP000002258"/>
    </source>
</evidence>
<protein>
    <submittedName>
        <fullName evidence="3">Uncharacterized protein</fullName>
    </submittedName>
</protein>
<evidence type="ECO:0000256" key="2">
    <source>
        <dbReference type="ARBA" id="ARBA00022803"/>
    </source>
</evidence>
<dbReference type="GO" id="GO:0005634">
    <property type="term" value="C:nucleus"/>
    <property type="evidence" value="ECO:0007669"/>
    <property type="project" value="EnsemblFungi"/>
</dbReference>
<dbReference type="OrthoDB" id="1936594at2759"/>
<keyword evidence="1" id="KW-0677">Repeat</keyword>
<sequence length="942" mass="106481">MSSTSTLRQYLSQLVLSFPGNFYENVAEDSEYQAISSSIQLILKGQSSDLISHADLQKLIFSSEAKTILNKFPSTSLREVLHEYGDFLVKVFNGEFANPLIGKTQLQIVAIAFLQSYVQLNFTGPAIAFSSRDMFFPEVDADIVKYEALKLLNSEGQQAYDLMNDPLFLVISEVLFEKLMNIDKKYSLIGKDIALSLEEVAEATAAAIKGSEGDPVQASLQWWRNRALQVHISIVSEPPNSLATISSLLLNPTVPNSLMPSTENSPEIQKLVQILYFLEAARGGIHAQTESLATPFLGHAKKLSQFNFLLSGAKAKRTKFQQFHTAALIILAKSKSTSVYDKVEEEVENPESFQLGDDLLLEKPQFESLDDLQFDEEPNSKRFKLDFAGLEEEQNEEKLLPIAFRQEDIPEDLRELNPNEQPALSALDNLQLLLRLVIIRQTTPSHDALVEQELMAIVSRIIYSSTKGCNWTIFSRALWERSLLETSKARTVERGILQMTSLVEEIGIKIKTKTLPSASDEELSPASSRLRFIHQLPLMPQWQMDAQLAEKYMSLGVVKSALEIYERLQLHCEAALCYAAVDNELQAEKILVERIKTHPDDVRAISILGDIKQDPSLWIKAWELGRYAKAKSSLSHYYYSPPKSSGLTKNLELALEHMHDCLTATPLNNENWFFYGCCGLESAQYELASEAFTRCVALDDTNSPAWSNLASSLIKLDKDRPAYNALKKAIRSGKENKNWRIYENYLTVSAKLNEWNDVLVASKELIEIRAKTEGESAIDINVYEKLAEILVATEYPRDSETRMTHYQNSCVDLICNVLPTVLTTSARCWRIIARVELWRGRPWAALECHERAYRALSQRAELEYQESAWNEAVDACSDLIGAYESLGERPGKHGADDLVCKDWKYKSRTTVRSLMSKGKAMWEDSEGWNRLQDLKEDLTNNR</sequence>
<organism evidence="3 4">
    <name type="scientific">Scheffersomyces stipitis (strain ATCC 58785 / CBS 6054 / NBRC 10063 / NRRL Y-11545)</name>
    <name type="common">Yeast</name>
    <name type="synonym">Pichia stipitis</name>
    <dbReference type="NCBI Taxonomy" id="322104"/>
    <lineage>
        <taxon>Eukaryota</taxon>
        <taxon>Fungi</taxon>
        <taxon>Dikarya</taxon>
        <taxon>Ascomycota</taxon>
        <taxon>Saccharomycotina</taxon>
        <taxon>Pichiomycetes</taxon>
        <taxon>Debaryomycetaceae</taxon>
        <taxon>Scheffersomyces</taxon>
    </lineage>
</organism>
<dbReference type="KEGG" id="pic:PICST_32396"/>
<dbReference type="InterPro" id="IPR011990">
    <property type="entry name" value="TPR-like_helical_dom_sf"/>
</dbReference>
<dbReference type="GO" id="GO:0031505">
    <property type="term" value="P:fungal-type cell wall organization"/>
    <property type="evidence" value="ECO:0007669"/>
    <property type="project" value="EnsemblFungi"/>
</dbReference>
<dbReference type="PANTHER" id="PTHR16193:SF0">
    <property type="entry name" value="TETRATRICOPEPTIDE REPEAT PROTEIN 27"/>
    <property type="match status" value="1"/>
</dbReference>
<dbReference type="HOGENOM" id="CLU_004905_0_1_1"/>